<gene>
    <name evidence="2" type="ORF">AQUSIP_02850</name>
</gene>
<dbReference type="KEGG" id="asip:AQUSIP_02850"/>
<feature type="domain" description="Helix-turn-helix" evidence="1">
    <location>
        <begin position="21"/>
        <end position="68"/>
    </location>
</feature>
<evidence type="ECO:0000259" key="1">
    <source>
        <dbReference type="Pfam" id="PF12728"/>
    </source>
</evidence>
<dbReference type="RefSeq" id="WP_197737270.1">
    <property type="nucleotide sequence ID" value="NZ_LR699119.1"/>
</dbReference>
<keyword evidence="3" id="KW-1185">Reference proteome</keyword>
<proteinExistence type="predicted"/>
<reference evidence="2 3" key="1">
    <citation type="submission" date="2019-08" db="EMBL/GenBank/DDBJ databases">
        <authorList>
            <person name="Guy L."/>
        </authorList>
    </citation>
    <scope>NUCLEOTIDE SEQUENCE [LARGE SCALE GENOMIC DNA]</scope>
    <source>
        <strain evidence="2 3">SGT-108</strain>
    </source>
</reference>
<dbReference type="AlphaFoldDB" id="A0A5E4PF78"/>
<sequence>MIIRSTNVEAIQIIMFPDGRLDTRNAALYLGLKEKTLAMMRGSGTGPKFIKRGRVFYFKEDLDAWINAEGRLISTAQSFHK</sequence>
<name>A0A5E4PF78_9COXI</name>
<dbReference type="Proteomes" id="UP000324194">
    <property type="component" value="Chromosome 1"/>
</dbReference>
<evidence type="ECO:0000313" key="2">
    <source>
        <dbReference type="EMBL" id="VVC75011.1"/>
    </source>
</evidence>
<evidence type="ECO:0000313" key="3">
    <source>
        <dbReference type="Proteomes" id="UP000324194"/>
    </source>
</evidence>
<accession>A0A5E4PF78</accession>
<protein>
    <recommendedName>
        <fullName evidence="1">Helix-turn-helix domain-containing protein</fullName>
    </recommendedName>
</protein>
<dbReference type="EMBL" id="LR699119">
    <property type="protein sequence ID" value="VVC75011.1"/>
    <property type="molecule type" value="Genomic_DNA"/>
</dbReference>
<dbReference type="Pfam" id="PF12728">
    <property type="entry name" value="HTH_17"/>
    <property type="match status" value="1"/>
</dbReference>
<organism evidence="2 3">
    <name type="scientific">Aquicella siphonis</name>
    <dbReference type="NCBI Taxonomy" id="254247"/>
    <lineage>
        <taxon>Bacteria</taxon>
        <taxon>Pseudomonadati</taxon>
        <taxon>Pseudomonadota</taxon>
        <taxon>Gammaproteobacteria</taxon>
        <taxon>Legionellales</taxon>
        <taxon>Coxiellaceae</taxon>
        <taxon>Aquicella</taxon>
    </lineage>
</organism>
<dbReference type="InterPro" id="IPR041657">
    <property type="entry name" value="HTH_17"/>
</dbReference>